<comment type="caution">
    <text evidence="2">The sequence shown here is derived from an EMBL/GenBank/DDBJ whole genome shotgun (WGS) entry which is preliminary data.</text>
</comment>
<evidence type="ECO:0000256" key="1">
    <source>
        <dbReference type="SAM" id="MobiDB-lite"/>
    </source>
</evidence>
<dbReference type="RefSeq" id="WP_210512989.1">
    <property type="nucleotide sequence ID" value="NZ_JAFIDN010000011.1"/>
</dbReference>
<gene>
    <name evidence="2" type="ORF">NATSA_12725</name>
</gene>
<reference evidence="2" key="1">
    <citation type="submission" date="2021-02" db="EMBL/GenBank/DDBJ databases">
        <title>Natronogracilivirga saccharolytica gen. nov. sp. nov. a new anaerobic, haloalkiliphilic carbohydrate-fermenting bacterium from soda lake and proposing of Cyclonatronumiaceae fam. nov. in the phylum Balneolaeota.</title>
        <authorList>
            <person name="Zhilina T.N."/>
            <person name="Sorokin D.Y."/>
            <person name="Zavarzina D.G."/>
            <person name="Toshchakov S.V."/>
            <person name="Kublanov I.V."/>
        </authorList>
    </citation>
    <scope>NUCLEOTIDE SEQUENCE</scope>
    <source>
        <strain evidence="2">Z-1702</strain>
    </source>
</reference>
<accession>A0A8J7UWE1</accession>
<organism evidence="2 3">
    <name type="scientific">Natronogracilivirga saccharolytica</name>
    <dbReference type="NCBI Taxonomy" id="2812953"/>
    <lineage>
        <taxon>Bacteria</taxon>
        <taxon>Pseudomonadati</taxon>
        <taxon>Balneolota</taxon>
        <taxon>Balneolia</taxon>
        <taxon>Balneolales</taxon>
        <taxon>Cyclonatronaceae</taxon>
        <taxon>Natronogracilivirga</taxon>
    </lineage>
</organism>
<name>A0A8J7UWE1_9BACT</name>
<feature type="region of interest" description="Disordered" evidence="1">
    <location>
        <begin position="97"/>
        <end position="120"/>
    </location>
</feature>
<dbReference type="EMBL" id="JAFIDN010000011">
    <property type="protein sequence ID" value="MBP3193532.1"/>
    <property type="molecule type" value="Genomic_DNA"/>
</dbReference>
<evidence type="ECO:0000313" key="2">
    <source>
        <dbReference type="EMBL" id="MBP3193532.1"/>
    </source>
</evidence>
<dbReference type="AlphaFoldDB" id="A0A8J7UWE1"/>
<dbReference type="Proteomes" id="UP000673975">
    <property type="component" value="Unassembled WGS sequence"/>
</dbReference>
<keyword evidence="3" id="KW-1185">Reference proteome</keyword>
<sequence length="373" mass="42846">MKLTKNEFIRRLNLISSATSVTGKTYRAIRVEGRYVTFIRRGKFSPEEIHIDELYDLYVHEDVRNPTIAKKYISGRSQSPAAAILDVLDKHIEQESIQGPGEEATADGTDIPKPKTLAGTKKKRTKDEARFFQAFSALAGKEFIVSKSIGKPITQSDVFLSDNYLDYDFDHHVIDCYKSILQALNSDGSFSSASLSRYVDGLVIGHPVLGTRIVEFDEEQHFTPARKDTLKFLKTILPDIYVSEYLNICNDPDYLNDAVLKKNRIKNRLSILPDTHNEFIQWLQESDERISGYIEPKKGFDYPGGRIAQRAYYDSLRDTAHLSPKNKSFQAPLRFAKKQFEDVYNQNFKDLSIDQLRYVLMNQLNARYELKLF</sequence>
<protein>
    <submittedName>
        <fullName evidence="2">Uncharacterized protein</fullName>
    </submittedName>
</protein>
<evidence type="ECO:0000313" key="3">
    <source>
        <dbReference type="Proteomes" id="UP000673975"/>
    </source>
</evidence>
<proteinExistence type="predicted"/>